<dbReference type="AlphaFoldDB" id="R4WX91"/>
<proteinExistence type="predicted"/>
<organism evidence="2 3">
    <name type="scientific">Caballeronia insecticola</name>
    <dbReference type="NCBI Taxonomy" id="758793"/>
    <lineage>
        <taxon>Bacteria</taxon>
        <taxon>Pseudomonadati</taxon>
        <taxon>Pseudomonadota</taxon>
        <taxon>Betaproteobacteria</taxon>
        <taxon>Burkholderiales</taxon>
        <taxon>Burkholderiaceae</taxon>
        <taxon>Caballeronia</taxon>
    </lineage>
</organism>
<keyword evidence="3" id="KW-1185">Reference proteome</keyword>
<reference evidence="2 3" key="2">
    <citation type="journal article" date="2018" name="Int. J. Syst. Evol. Microbiol.">
        <title>Burkholderia insecticola sp. nov., a gut symbiotic bacterium of the bean bug Riptortus pedestris.</title>
        <authorList>
            <person name="Takeshita K."/>
            <person name="Tamaki H."/>
            <person name="Ohbayashi T."/>
            <person name="Meng X.-Y."/>
            <person name="Sone T."/>
            <person name="Mitani Y."/>
            <person name="Peeters C."/>
            <person name="Kikuchi Y."/>
            <person name="Vandamme P."/>
        </authorList>
    </citation>
    <scope>NUCLEOTIDE SEQUENCE [LARGE SCALE GENOMIC DNA]</scope>
    <source>
        <strain evidence="2">RPE64</strain>
    </source>
</reference>
<reference evidence="2 3" key="1">
    <citation type="journal article" date="2013" name="Genome Announc.">
        <title>Complete Genome Sequence of Burkholderia sp. Strain RPE64, Bacterial Symbiont of the Bean Bug Riptortus pedestris.</title>
        <authorList>
            <person name="Shibata T.F."/>
            <person name="Maeda T."/>
            <person name="Nikoh N."/>
            <person name="Yamaguchi K."/>
            <person name="Oshima K."/>
            <person name="Hattori M."/>
            <person name="Nishiyama T."/>
            <person name="Hasebe M."/>
            <person name="Fukatsu T."/>
            <person name="Kikuchi Y."/>
            <person name="Shigenobu S."/>
        </authorList>
    </citation>
    <scope>NUCLEOTIDE SEQUENCE [LARGE SCALE GENOMIC DNA]</scope>
</reference>
<sequence>MWHRVSNSCKTFQGHTPGNGVVFSVRPVPRGPVDSRRANSIIGRLSNP</sequence>
<feature type="region of interest" description="Disordered" evidence="1">
    <location>
        <begin position="1"/>
        <end position="48"/>
    </location>
</feature>
<gene>
    <name evidence="2" type="ORF">BRPE64_ACDS08380</name>
</gene>
<dbReference type="KEGG" id="buo:BRPE64_ACDS08380"/>
<name>R4WX91_9BURK</name>
<dbReference type="EMBL" id="AP013058">
    <property type="protein sequence ID" value="BAN22592.1"/>
    <property type="molecule type" value="Genomic_DNA"/>
</dbReference>
<feature type="compositionally biased region" description="Polar residues" evidence="1">
    <location>
        <begin position="1"/>
        <end position="16"/>
    </location>
</feature>
<evidence type="ECO:0000313" key="2">
    <source>
        <dbReference type="EMBL" id="BAN22592.1"/>
    </source>
</evidence>
<evidence type="ECO:0000313" key="3">
    <source>
        <dbReference type="Proteomes" id="UP000013966"/>
    </source>
</evidence>
<dbReference type="HOGENOM" id="CLU_3150367_0_0_4"/>
<protein>
    <submittedName>
        <fullName evidence="2">Uncharacterized protein</fullName>
    </submittedName>
</protein>
<dbReference type="Proteomes" id="UP000013966">
    <property type="component" value="Chromosome 1"/>
</dbReference>
<accession>R4WX91</accession>
<evidence type="ECO:0000256" key="1">
    <source>
        <dbReference type="SAM" id="MobiDB-lite"/>
    </source>
</evidence>